<evidence type="ECO:0000259" key="7">
    <source>
        <dbReference type="Pfam" id="PF25063"/>
    </source>
</evidence>
<dbReference type="InterPro" id="IPR040364">
    <property type="entry name" value="TTC21A/TTC21B"/>
</dbReference>
<feature type="domain" description="Tetratricopeptide repeat protein 21A/21B second ARM" evidence="5">
    <location>
        <begin position="277"/>
        <end position="561"/>
    </location>
</feature>
<protein>
    <recommendedName>
        <fullName evidence="12">Tetratricopeptide repeat protein 21B</fullName>
    </recommendedName>
</protein>
<dbReference type="GO" id="GO:0005929">
    <property type="term" value="C:cilium"/>
    <property type="evidence" value="ECO:0007669"/>
    <property type="project" value="GOC"/>
</dbReference>
<dbReference type="FunFam" id="1.25.40.10:FF:000377">
    <property type="entry name" value="Tetratricopeptide repeat domain 21B"/>
    <property type="match status" value="1"/>
</dbReference>
<comment type="caution">
    <text evidence="10">The sequence shown here is derived from an EMBL/GenBank/DDBJ whole genome shotgun (WGS) entry which is preliminary data.</text>
</comment>
<keyword evidence="11" id="KW-1185">Reference proteome</keyword>
<feature type="domain" description="Tetratricopeptide repeat protein 21A/21B fifth ARM repeats" evidence="8">
    <location>
        <begin position="960"/>
        <end position="1076"/>
    </location>
</feature>
<evidence type="ECO:0000259" key="9">
    <source>
        <dbReference type="Pfam" id="PF25068"/>
    </source>
</evidence>
<evidence type="ECO:0008006" key="12">
    <source>
        <dbReference type="Google" id="ProtNLM"/>
    </source>
</evidence>
<organism evidence="10 11">
    <name type="scientific">Blomia tropicalis</name>
    <name type="common">Mite</name>
    <dbReference type="NCBI Taxonomy" id="40697"/>
    <lineage>
        <taxon>Eukaryota</taxon>
        <taxon>Metazoa</taxon>
        <taxon>Ecdysozoa</taxon>
        <taxon>Arthropoda</taxon>
        <taxon>Chelicerata</taxon>
        <taxon>Arachnida</taxon>
        <taxon>Acari</taxon>
        <taxon>Acariformes</taxon>
        <taxon>Sarcoptiformes</taxon>
        <taxon>Astigmata</taxon>
        <taxon>Glycyphagoidea</taxon>
        <taxon>Echimyopodidae</taxon>
        <taxon>Blomia</taxon>
    </lineage>
</organism>
<feature type="repeat" description="TPR" evidence="4">
    <location>
        <begin position="725"/>
        <end position="758"/>
    </location>
</feature>
<dbReference type="SMART" id="SM00028">
    <property type="entry name" value="TPR"/>
    <property type="match status" value="11"/>
</dbReference>
<keyword evidence="3 4" id="KW-0802">TPR repeat</keyword>
<reference evidence="10" key="1">
    <citation type="submission" date="2022-12" db="EMBL/GenBank/DDBJ databases">
        <title>Genome assemblies of Blomia tropicalis.</title>
        <authorList>
            <person name="Cui Y."/>
        </authorList>
    </citation>
    <scope>NUCLEOTIDE SEQUENCE</scope>
    <source>
        <tissue evidence="10">Adult mites</tissue>
    </source>
</reference>
<dbReference type="GO" id="GO:0061512">
    <property type="term" value="P:protein localization to cilium"/>
    <property type="evidence" value="ECO:0007669"/>
    <property type="project" value="TreeGrafter"/>
</dbReference>
<evidence type="ECO:0000256" key="3">
    <source>
        <dbReference type="ARBA" id="ARBA00022803"/>
    </source>
</evidence>
<feature type="domain" description="Tetratricopeptide repeat protein 21A/21B N-terminal ARM repeat" evidence="6">
    <location>
        <begin position="13"/>
        <end position="239"/>
    </location>
</feature>
<dbReference type="EMBL" id="JAPWDV010000001">
    <property type="protein sequence ID" value="KAJ6223133.1"/>
    <property type="molecule type" value="Genomic_DNA"/>
</dbReference>
<dbReference type="PANTHER" id="PTHR14699:SF0">
    <property type="entry name" value="TETRATRICOPEPTIDE REPEAT PROTEIN 21 HOMOLOG"/>
    <property type="match status" value="1"/>
</dbReference>
<feature type="domain" description="Tetratricopeptide repeat protein 21A/21B fourth ARM" evidence="9">
    <location>
        <begin position="761"/>
        <end position="919"/>
    </location>
</feature>
<dbReference type="Pfam" id="PF25060">
    <property type="entry name" value="ARM_TT21_2nd"/>
    <property type="match status" value="1"/>
</dbReference>
<evidence type="ECO:0000256" key="4">
    <source>
        <dbReference type="PROSITE-ProRule" id="PRU00339"/>
    </source>
</evidence>
<dbReference type="Proteomes" id="UP001142055">
    <property type="component" value="Chromosome 1"/>
</dbReference>
<dbReference type="Pfam" id="PF13181">
    <property type="entry name" value="TPR_8"/>
    <property type="match status" value="1"/>
</dbReference>
<feature type="domain" description="Tetratricopeptide repeat protein 21A/21B C-terminal ARM" evidence="7">
    <location>
        <begin position="1111"/>
        <end position="1320"/>
    </location>
</feature>
<dbReference type="InterPro" id="IPR056833">
    <property type="entry name" value="ARM_TT21_N"/>
</dbReference>
<evidence type="ECO:0000256" key="1">
    <source>
        <dbReference type="ARBA" id="ARBA00010935"/>
    </source>
</evidence>
<evidence type="ECO:0000259" key="5">
    <source>
        <dbReference type="Pfam" id="PF25060"/>
    </source>
</evidence>
<comment type="similarity">
    <text evidence="1">Belongs to the TTC21 family.</text>
</comment>
<dbReference type="Pfam" id="PF25068">
    <property type="entry name" value="ARM_TT21_4th"/>
    <property type="match status" value="1"/>
</dbReference>
<dbReference type="InterPro" id="IPR056834">
    <property type="entry name" value="ARM_TT21_C"/>
</dbReference>
<dbReference type="InterPro" id="IPR056835">
    <property type="entry name" value="ARM_TT21_5th"/>
</dbReference>
<evidence type="ECO:0000313" key="11">
    <source>
        <dbReference type="Proteomes" id="UP001142055"/>
    </source>
</evidence>
<dbReference type="SUPFAM" id="SSF48452">
    <property type="entry name" value="TPR-like"/>
    <property type="match status" value="4"/>
</dbReference>
<name>A0A9Q0RP69_BLOTA</name>
<dbReference type="Pfam" id="PF25064">
    <property type="entry name" value="ARM_TT21_5th"/>
    <property type="match status" value="1"/>
</dbReference>
<dbReference type="PANTHER" id="PTHR14699">
    <property type="entry name" value="STI2 PROTEIN-RELATED"/>
    <property type="match status" value="1"/>
</dbReference>
<dbReference type="OMA" id="NATCVRA"/>
<gene>
    <name evidence="10" type="ORF">RDWZM_001678</name>
</gene>
<keyword evidence="2" id="KW-0677">Repeat</keyword>
<dbReference type="InterPro" id="IPR019734">
    <property type="entry name" value="TPR_rpt"/>
</dbReference>
<dbReference type="Pfam" id="PF25062">
    <property type="entry name" value="ARM_TT21_N"/>
    <property type="match status" value="1"/>
</dbReference>
<dbReference type="Pfam" id="PF25063">
    <property type="entry name" value="ARM_TT21_C"/>
    <property type="match status" value="1"/>
</dbReference>
<sequence>MDNANEKILKASIIYYSVHGLYRTVASLASEGSRMYPGDPTYRFYNGCSLAFEGRNQEAIRELERCTNEHDLSLGTVLALLYCHKRCQVVDREAIEMLENRLVKVKEESNDVLLFYGGLFLLLSKDFCQAREYIDLLRKNFPNFRDGNALYGWSIILRTKQESDVQTQLVNDHLRHLSSFSNIIEPDVLMVRSKLHELLGNYVSAIEQLNQAIALYSRFLPALIEKVKLHAILKEFEQLVDTAFRALVLDKHTIEPQRYLTIYYLAWDCNEDSGVSRLQDLISALELRESKNGYLYYESSKLISRLAFRNHNILLHSFSLIERAVFLDPTNIDYICEQATQCILLKRYQDAERHYRNASKMDPTHIKPMTGLLKAQLMEYEWKESDPQLNNSSIRNALEKIYEEIDHLAEFNRTNGLTQELLYLCVKTYHRRKMPGPTIENYLEQILTDLKTSVKGISFTIEFYTSIEVNHIVDLIEICLSLGPNEPLVNGQQVPLMLHYAREFVNILLNAFPNHKDVLYLAGLIKYFYCEIQSALNLTNRCLQSDPDYINAHILMAKISIYDRNFKTAHKCLENALILDFQIRENIAYILAKASILKYEKKYVEALELLENSFLLDQKVSIKQDDKISLYLQMDNANKIIKDLAEKFQEPTERGRILLASAQFYCSTTDYDKAIQTLRNITIEYGADHFIRSRQMMAVIYWNKFKDRKRFTNCYREISDQIASTQSHLMLGDAYMYILEPEMAIEIYEQALKKNPKDYFLIRKVGQALIKAHFYDRALTFYKAAIKTSGQNVSFCYDLAHLQWRLNRFEQSKEMINSTLQSENFKFETDLDVYIVKIKLMHLLAQVELRLTGKDVAIQTLKQAHSENQKLMRRLPVMHPDLLDEHRKFSINLCKQLAELLSTYSRDDRQALQVYKDTLAYDDKNTEIYLQMAKIELQNQNFDMAHSYCSTILKHSPNLEESILMMADITFRQGDFDGALNLYNEILVRDPIYYSAMMRFIDAARRSAKLNLVPPILERAEKHSIRSKYDAGYYFCKGLYEWRIGNYNEAIKQLYSIRNDTKYGLKAVYYIVEICISSDSLSISGGDVFENLNSNLRFGDRLSSTSAAIKTAEILLEGTKSQNIDDIEYKLLANLTSLSRKQKNDAEYVLSEFMKLLSDERYSENVGIIYGAAMAFMVLKQTPKARNQLKRIAKSSWKYLDAEYLEKCWLMLADIHIQSNKFDIANELLRRILRYNRTCVKAYEYIGYIMEKEQSYRDAAANYELAWHYSNDSNPVIGFKLAFNYMKAKRYVDAIDITQIILERYPDYPKIRKEILEKCRTALKN</sequence>
<dbReference type="PROSITE" id="PS50005">
    <property type="entry name" value="TPR"/>
    <property type="match status" value="1"/>
</dbReference>
<dbReference type="Pfam" id="PF25058">
    <property type="entry name" value="ARM_TT21"/>
    <property type="match status" value="1"/>
</dbReference>
<proteinExistence type="inferred from homology"/>
<accession>A0A9Q0RP69</accession>
<dbReference type="InterPro" id="IPR011990">
    <property type="entry name" value="TPR-like_helical_dom_sf"/>
</dbReference>
<dbReference type="GO" id="GO:0035721">
    <property type="term" value="P:intraciliary retrograde transport"/>
    <property type="evidence" value="ECO:0007669"/>
    <property type="project" value="TreeGrafter"/>
</dbReference>
<evidence type="ECO:0000259" key="8">
    <source>
        <dbReference type="Pfam" id="PF25064"/>
    </source>
</evidence>
<dbReference type="Gene3D" id="1.25.40.10">
    <property type="entry name" value="Tetratricopeptide repeat domain"/>
    <property type="match status" value="6"/>
</dbReference>
<evidence type="ECO:0000259" key="6">
    <source>
        <dbReference type="Pfam" id="PF25062"/>
    </source>
</evidence>
<dbReference type="InterPro" id="IPR056832">
    <property type="entry name" value="ARM_TT21_2nd"/>
</dbReference>
<evidence type="ECO:0000313" key="10">
    <source>
        <dbReference type="EMBL" id="KAJ6223133.1"/>
    </source>
</evidence>
<dbReference type="GO" id="GO:0030991">
    <property type="term" value="C:intraciliary transport particle A"/>
    <property type="evidence" value="ECO:0007669"/>
    <property type="project" value="TreeGrafter"/>
</dbReference>
<evidence type="ECO:0000256" key="2">
    <source>
        <dbReference type="ARBA" id="ARBA00022737"/>
    </source>
</evidence>
<dbReference type="InterPro" id="IPR056836">
    <property type="entry name" value="ARM_TT21_4th"/>
</dbReference>